<evidence type="ECO:0000256" key="8">
    <source>
        <dbReference type="ARBA" id="ARBA00023295"/>
    </source>
</evidence>
<comment type="caution">
    <text evidence="12">The sequence shown here is derived from an EMBL/GenBank/DDBJ whole genome shotgun (WGS) entry which is preliminary data.</text>
</comment>
<dbReference type="InterPro" id="IPR002901">
    <property type="entry name" value="MGlyc_endo_b_GlcNAc-like_dom"/>
</dbReference>
<accession>A0A2T4IHW3</accession>
<dbReference type="Pfam" id="PF10135">
    <property type="entry name" value="Rod-binding"/>
    <property type="match status" value="1"/>
</dbReference>
<keyword evidence="7 12" id="KW-0378">Hydrolase</keyword>
<keyword evidence="8" id="KW-0326">Glycosidase</keyword>
<evidence type="ECO:0000256" key="1">
    <source>
        <dbReference type="ARBA" id="ARBA00002954"/>
    </source>
</evidence>
<dbReference type="RefSeq" id="WP_107492551.1">
    <property type="nucleotide sequence ID" value="NZ_PZKC01000003.1"/>
</dbReference>
<dbReference type="AlphaFoldDB" id="A0A2T4IHW3"/>
<protein>
    <recommendedName>
        <fullName evidence="5">Peptidoglycan hydrolase FlgJ</fullName>
    </recommendedName>
    <alternativeName>
        <fullName evidence="10">Muramidase FlgJ</fullName>
    </alternativeName>
</protein>
<dbReference type="PANTHER" id="PTHR33308">
    <property type="entry name" value="PEPTIDOGLYCAN HYDROLASE FLGJ"/>
    <property type="match status" value="1"/>
</dbReference>
<comment type="function">
    <text evidence="1">Flagellum-specific muramidase which hydrolyzes the peptidoglycan layer to assemble the rod structure in the periplasmic space.</text>
</comment>
<evidence type="ECO:0000256" key="10">
    <source>
        <dbReference type="ARBA" id="ARBA00030835"/>
    </source>
</evidence>
<sequence>MSNGFQLNALDPNSLGDLKRLARENPNSPEALRAASRQFEALFMQMVLKSMREASLGTGMFDSEQSKTYQSLLDQQLALNMAHSGNNGLGEALFRQLGGLNAARQGADAALSASGPGTERGFDLSGVIRQSGNAAALARQAAARSSSEDDPVGALIGQLEAAAQVRNADGSRASGAGAFVAELWPHAEAASRRTGIPAHFMVAQAALETGWGEKVLRHADGRSSHNLFNIKAGAGWQGETVSRRVTEYANGRPYTEEARFRSYASYAEAFDDYARLLANSPRYSAVLGQTTAGGFARSLQQAGYATDPLYADKLTRVIGGPTLRNALGA</sequence>
<organism evidence="12 13">
    <name type="scientific">Pseudothauera lacus</name>
    <dbReference type="NCBI Taxonomy" id="2136175"/>
    <lineage>
        <taxon>Bacteria</taxon>
        <taxon>Pseudomonadati</taxon>
        <taxon>Pseudomonadota</taxon>
        <taxon>Betaproteobacteria</taxon>
        <taxon>Rhodocyclales</taxon>
        <taxon>Zoogloeaceae</taxon>
        <taxon>Pseudothauera</taxon>
    </lineage>
</organism>
<dbReference type="OrthoDB" id="289937at2"/>
<keyword evidence="13" id="KW-1185">Reference proteome</keyword>
<evidence type="ECO:0000259" key="11">
    <source>
        <dbReference type="SMART" id="SM00047"/>
    </source>
</evidence>
<dbReference type="Pfam" id="PF01832">
    <property type="entry name" value="Glucosaminidase"/>
    <property type="match status" value="1"/>
</dbReference>
<evidence type="ECO:0000256" key="3">
    <source>
        <dbReference type="ARBA" id="ARBA00006880"/>
    </source>
</evidence>
<dbReference type="Proteomes" id="UP000241193">
    <property type="component" value="Unassembled WGS sequence"/>
</dbReference>
<dbReference type="Gene3D" id="2.10.70.40">
    <property type="entry name" value="peptidoglycan hydrolase"/>
    <property type="match status" value="1"/>
</dbReference>
<gene>
    <name evidence="12" type="primary">flgJ</name>
    <name evidence="12" type="ORF">C8261_04930</name>
</gene>
<evidence type="ECO:0000256" key="6">
    <source>
        <dbReference type="ARBA" id="ARBA00022764"/>
    </source>
</evidence>
<reference evidence="12 13" key="2">
    <citation type="submission" date="2018-04" db="EMBL/GenBank/DDBJ databases">
        <title>Thauera lacus sp. nov., isolated from an saline lake in Inner Mongolia, China.</title>
        <authorList>
            <person name="Liang Q.-Y."/>
        </authorList>
    </citation>
    <scope>NUCLEOTIDE SEQUENCE [LARGE SCALE GENOMIC DNA]</scope>
    <source>
        <strain evidence="12 13">D20</strain>
    </source>
</reference>
<dbReference type="NCBIfam" id="TIGR02541">
    <property type="entry name" value="flagell_FlgJ"/>
    <property type="match status" value="1"/>
</dbReference>
<evidence type="ECO:0000256" key="4">
    <source>
        <dbReference type="ARBA" id="ARBA00007974"/>
    </source>
</evidence>
<dbReference type="PANTHER" id="PTHR33308:SF9">
    <property type="entry name" value="PEPTIDOGLYCAN HYDROLASE FLGJ"/>
    <property type="match status" value="1"/>
</dbReference>
<feature type="domain" description="Mannosyl-glycoprotein endo-beta-N-acetylglucosamidase-like" evidence="11">
    <location>
        <begin position="164"/>
        <end position="322"/>
    </location>
</feature>
<dbReference type="GO" id="GO:0042597">
    <property type="term" value="C:periplasmic space"/>
    <property type="evidence" value="ECO:0007669"/>
    <property type="project" value="UniProtKB-SubCell"/>
</dbReference>
<dbReference type="PRINTS" id="PR01002">
    <property type="entry name" value="FLGFLGJ"/>
</dbReference>
<comment type="subcellular location">
    <subcellularLocation>
        <location evidence="2">Periplasm</location>
    </subcellularLocation>
</comment>
<keyword evidence="9" id="KW-0961">Cell wall biogenesis/degradation</keyword>
<evidence type="ECO:0000313" key="12">
    <source>
        <dbReference type="EMBL" id="PTD97351.1"/>
    </source>
</evidence>
<dbReference type="GO" id="GO:0016798">
    <property type="term" value="F:hydrolase activity, acting on glycosyl bonds"/>
    <property type="evidence" value="ECO:0007669"/>
    <property type="project" value="UniProtKB-KW"/>
</dbReference>
<name>A0A2T4IHW3_9RHOO</name>
<dbReference type="GO" id="GO:0071973">
    <property type="term" value="P:bacterial-type flagellum-dependent cell motility"/>
    <property type="evidence" value="ECO:0007669"/>
    <property type="project" value="TreeGrafter"/>
</dbReference>
<keyword evidence="6" id="KW-0574">Periplasm</keyword>
<dbReference type="EMBL" id="PZKC01000003">
    <property type="protein sequence ID" value="PTD97351.1"/>
    <property type="molecule type" value="Genomic_DNA"/>
</dbReference>
<keyword evidence="12" id="KW-0969">Cilium</keyword>
<comment type="similarity">
    <text evidence="4">In the C-terminal section; belongs to the glycosyl hydrolase 73 family.</text>
</comment>
<dbReference type="InterPro" id="IPR019301">
    <property type="entry name" value="Flagellar_prot_FlgJ_N"/>
</dbReference>
<dbReference type="Gene3D" id="1.10.530.10">
    <property type="match status" value="1"/>
</dbReference>
<evidence type="ECO:0000256" key="5">
    <source>
        <dbReference type="ARBA" id="ARBA00013433"/>
    </source>
</evidence>
<evidence type="ECO:0000256" key="9">
    <source>
        <dbReference type="ARBA" id="ARBA00023316"/>
    </source>
</evidence>
<reference evidence="12 13" key="1">
    <citation type="submission" date="2018-03" db="EMBL/GenBank/DDBJ databases">
        <authorList>
            <person name="Keele B.F."/>
        </authorList>
    </citation>
    <scope>NUCLEOTIDE SEQUENCE [LARGE SCALE GENOMIC DNA]</scope>
    <source>
        <strain evidence="12 13">D20</strain>
    </source>
</reference>
<dbReference type="SMART" id="SM00047">
    <property type="entry name" value="LYZ2"/>
    <property type="match status" value="1"/>
</dbReference>
<keyword evidence="12" id="KW-0282">Flagellum</keyword>
<keyword evidence="12" id="KW-0966">Cell projection</keyword>
<evidence type="ECO:0000256" key="7">
    <source>
        <dbReference type="ARBA" id="ARBA00022801"/>
    </source>
</evidence>
<dbReference type="GO" id="GO:0004040">
    <property type="term" value="F:amidase activity"/>
    <property type="evidence" value="ECO:0007669"/>
    <property type="project" value="InterPro"/>
</dbReference>
<evidence type="ECO:0000313" key="13">
    <source>
        <dbReference type="Proteomes" id="UP000241193"/>
    </source>
</evidence>
<dbReference type="InterPro" id="IPR051056">
    <property type="entry name" value="Glycosyl_Hydrolase_73"/>
</dbReference>
<proteinExistence type="inferred from homology"/>
<evidence type="ECO:0000256" key="2">
    <source>
        <dbReference type="ARBA" id="ARBA00004418"/>
    </source>
</evidence>
<dbReference type="GO" id="GO:0044780">
    <property type="term" value="P:bacterial-type flagellum assembly"/>
    <property type="evidence" value="ECO:0007669"/>
    <property type="project" value="InterPro"/>
</dbReference>
<comment type="similarity">
    <text evidence="3">In the N-terminal section; belongs to the FlgJ family.</text>
</comment>
<dbReference type="GO" id="GO:0071555">
    <property type="term" value="P:cell wall organization"/>
    <property type="evidence" value="ECO:0007669"/>
    <property type="project" value="UniProtKB-KW"/>
</dbReference>
<dbReference type="InterPro" id="IPR013377">
    <property type="entry name" value="FlgJ"/>
</dbReference>